<evidence type="ECO:0000256" key="1">
    <source>
        <dbReference type="SAM" id="Phobius"/>
    </source>
</evidence>
<feature type="transmembrane region" description="Helical" evidence="1">
    <location>
        <begin position="267"/>
        <end position="292"/>
    </location>
</feature>
<proteinExistence type="predicted"/>
<reference evidence="2 3" key="1">
    <citation type="submission" date="2021-08" db="EMBL/GenBank/DDBJ databases">
        <title>Draft Genome Sequence of Phanerochaete sordida strain YK-624.</title>
        <authorList>
            <person name="Mori T."/>
            <person name="Dohra H."/>
            <person name="Suzuki T."/>
            <person name="Kawagishi H."/>
            <person name="Hirai H."/>
        </authorList>
    </citation>
    <scope>NUCLEOTIDE SEQUENCE [LARGE SCALE GENOMIC DNA]</scope>
    <source>
        <strain evidence="2 3">YK-624</strain>
    </source>
</reference>
<keyword evidence="1" id="KW-0812">Transmembrane</keyword>
<protein>
    <submittedName>
        <fullName evidence="2">Uncharacterized protein</fullName>
    </submittedName>
</protein>
<keyword evidence="3" id="KW-1185">Reference proteome</keyword>
<gene>
    <name evidence="2" type="ORF">PsYK624_043250</name>
</gene>
<sequence length="309" mass="33788">MPPLCPPPSPIFHSRNHAHAISRILASSYTRYRQDLPEMFEFLLLGFIRRHAHAVMHRLMTNIGGRLFFVYHRVLLLSLPSQTVLSAQLVEEYLAVLQHKNAKETRPASWTRAKRDCLWIVLAVTVLASCQFFQLGSAGLAVAGMLSCVCICCCLVCMVLVRSMTRHLINIQGRLDTDVGRTTDIPHDESEALSTTAPTLLSAPTAWRMWAFVTFGFAVASLLCSAVESRAAAAEVAQAILPLRKDNLTLTADVTPQGVTTSSAADTLALCLPVVAVTAIGIWHIGFICVYLPKTGLGDARYSRASEVV</sequence>
<keyword evidence="1" id="KW-0472">Membrane</keyword>
<comment type="caution">
    <text evidence="2">The sequence shown here is derived from an EMBL/GenBank/DDBJ whole genome shotgun (WGS) entry which is preliminary data.</text>
</comment>
<feature type="transmembrane region" description="Helical" evidence="1">
    <location>
        <begin position="117"/>
        <end position="134"/>
    </location>
</feature>
<dbReference type="EMBL" id="BPQB01000009">
    <property type="protein sequence ID" value="GJE88242.1"/>
    <property type="molecule type" value="Genomic_DNA"/>
</dbReference>
<accession>A0A9P3LBV9</accession>
<name>A0A9P3LBV9_9APHY</name>
<evidence type="ECO:0000313" key="3">
    <source>
        <dbReference type="Proteomes" id="UP000703269"/>
    </source>
</evidence>
<dbReference type="Proteomes" id="UP000703269">
    <property type="component" value="Unassembled WGS sequence"/>
</dbReference>
<keyword evidence="1" id="KW-1133">Transmembrane helix</keyword>
<organism evidence="2 3">
    <name type="scientific">Phanerochaete sordida</name>
    <dbReference type="NCBI Taxonomy" id="48140"/>
    <lineage>
        <taxon>Eukaryota</taxon>
        <taxon>Fungi</taxon>
        <taxon>Dikarya</taxon>
        <taxon>Basidiomycota</taxon>
        <taxon>Agaricomycotina</taxon>
        <taxon>Agaricomycetes</taxon>
        <taxon>Polyporales</taxon>
        <taxon>Phanerochaetaceae</taxon>
        <taxon>Phanerochaete</taxon>
    </lineage>
</organism>
<feature type="transmembrane region" description="Helical" evidence="1">
    <location>
        <begin position="140"/>
        <end position="161"/>
    </location>
</feature>
<evidence type="ECO:0000313" key="2">
    <source>
        <dbReference type="EMBL" id="GJE88242.1"/>
    </source>
</evidence>
<dbReference type="AlphaFoldDB" id="A0A9P3LBV9"/>
<dbReference type="OrthoDB" id="10663343at2759"/>